<dbReference type="EMBL" id="BOPH01000088">
    <property type="protein sequence ID" value="GIJ71349.1"/>
    <property type="molecule type" value="Genomic_DNA"/>
</dbReference>
<accession>A0A8J4EE42</accession>
<sequence length="154" mass="16927">MGFFGTYLFDGRHWTSHQADDETPADDEPWLLVDIHDSDIATVIYRPAGSGSGVAFLGFTPRTYFEDPDASEPTDVTREAHGLAQWWARYHGGSDPEQGVKAAELVAFLAADRDPAELDPDDDTNVDDGEVFVEVKTARFIAALDLPPLDDLSE</sequence>
<dbReference type="RefSeq" id="WP_203931229.1">
    <property type="nucleotide sequence ID" value="NZ_BOPH01000088.1"/>
</dbReference>
<evidence type="ECO:0000313" key="2">
    <source>
        <dbReference type="Proteomes" id="UP000635606"/>
    </source>
</evidence>
<reference evidence="1" key="1">
    <citation type="submission" date="2021-01" db="EMBL/GenBank/DDBJ databases">
        <title>Whole genome shotgun sequence of Virgisporangium ochraceum NBRC 16418.</title>
        <authorList>
            <person name="Komaki H."/>
            <person name="Tamura T."/>
        </authorList>
    </citation>
    <scope>NUCLEOTIDE SEQUENCE</scope>
    <source>
        <strain evidence="1">NBRC 16418</strain>
    </source>
</reference>
<dbReference type="Proteomes" id="UP000635606">
    <property type="component" value="Unassembled WGS sequence"/>
</dbReference>
<comment type="caution">
    <text evidence="1">The sequence shown here is derived from an EMBL/GenBank/DDBJ whole genome shotgun (WGS) entry which is preliminary data.</text>
</comment>
<protein>
    <submittedName>
        <fullName evidence="1">Uncharacterized protein</fullName>
    </submittedName>
</protein>
<keyword evidence="2" id="KW-1185">Reference proteome</keyword>
<dbReference type="AlphaFoldDB" id="A0A8J4EE42"/>
<organism evidence="1 2">
    <name type="scientific">Virgisporangium ochraceum</name>
    <dbReference type="NCBI Taxonomy" id="65505"/>
    <lineage>
        <taxon>Bacteria</taxon>
        <taxon>Bacillati</taxon>
        <taxon>Actinomycetota</taxon>
        <taxon>Actinomycetes</taxon>
        <taxon>Micromonosporales</taxon>
        <taxon>Micromonosporaceae</taxon>
        <taxon>Virgisporangium</taxon>
    </lineage>
</organism>
<evidence type="ECO:0000313" key="1">
    <source>
        <dbReference type="EMBL" id="GIJ71349.1"/>
    </source>
</evidence>
<gene>
    <name evidence="1" type="ORF">Voc01_062660</name>
</gene>
<proteinExistence type="predicted"/>
<name>A0A8J4EE42_9ACTN</name>